<dbReference type="InterPro" id="IPR011335">
    <property type="entry name" value="Restrct_endonuc-II-like"/>
</dbReference>
<dbReference type="RefSeq" id="WP_070114615.1">
    <property type="nucleotide sequence ID" value="NZ_LZYE01000130.1"/>
</dbReference>
<gene>
    <name evidence="3" type="ORF">BAE27_05315</name>
</gene>
<comment type="caution">
    <text evidence="3">The sequence shown here is derived from an EMBL/GenBank/DDBJ whole genome shotgun (WGS) entry which is preliminary data.</text>
</comment>
<feature type="domain" description="Card1 endonuclease" evidence="1">
    <location>
        <begin position="257"/>
        <end position="385"/>
    </location>
</feature>
<reference evidence="3 4" key="1">
    <citation type="submission" date="2016-06" db="EMBL/GenBank/DDBJ databases">
        <title>Gene turnover analysis identifies the evolutionary adaptation of the extremophile Acidithiobacillus caldus.</title>
        <authorList>
            <person name="Zhang X."/>
        </authorList>
    </citation>
    <scope>NUCLEOTIDE SEQUENCE [LARGE SCALE GENOMIC DNA]</scope>
    <source>
        <strain evidence="3 4">DX</strain>
    </source>
</reference>
<dbReference type="EMBL" id="LZYE01000130">
    <property type="protein sequence ID" value="OFC36785.1"/>
    <property type="molecule type" value="Genomic_DNA"/>
</dbReference>
<evidence type="ECO:0008006" key="5">
    <source>
        <dbReference type="Google" id="ProtNLM"/>
    </source>
</evidence>
<evidence type="ECO:0000313" key="3">
    <source>
        <dbReference type="EMBL" id="OFC36785.1"/>
    </source>
</evidence>
<proteinExistence type="predicted"/>
<organism evidence="3 4">
    <name type="scientific">Acidithiobacillus caldus</name>
    <dbReference type="NCBI Taxonomy" id="33059"/>
    <lineage>
        <taxon>Bacteria</taxon>
        <taxon>Pseudomonadati</taxon>
        <taxon>Pseudomonadota</taxon>
        <taxon>Acidithiobacillia</taxon>
        <taxon>Acidithiobacillales</taxon>
        <taxon>Acidithiobacillaceae</taxon>
        <taxon>Acidithiobacillus</taxon>
    </lineage>
</organism>
<dbReference type="GO" id="GO:0003676">
    <property type="term" value="F:nucleic acid binding"/>
    <property type="evidence" value="ECO:0007669"/>
    <property type="project" value="InterPro"/>
</dbReference>
<dbReference type="InterPro" id="IPR056339">
    <property type="entry name" value="CARF_Card1"/>
</dbReference>
<evidence type="ECO:0000259" key="2">
    <source>
        <dbReference type="Pfam" id="PF23400"/>
    </source>
</evidence>
<name>A0A1E7YP73_9PROT</name>
<dbReference type="SUPFAM" id="SSF52980">
    <property type="entry name" value="Restriction endonuclease-like"/>
    <property type="match status" value="1"/>
</dbReference>
<sequence length="390" mass="45060">MRIYVVTLSDQLLANLIPILMDPPDRVVALISRTMRGKGKDRIFAYALQTRGIEFEARFDAPDADFGAIKAFSWNIAETLEAQYPDAEIVLNATGGNKLMTLGLVEAFQHVAPRIEYTDTAHRTIEVLHPEPSLYPMRQVLDVPTYLAAQGFRYLRSGSDDEEWRQRADQRKAAAKFLGRHTPELGLFFFVLNGMVNEAIQKKGDSRQEELVNPTQRFHEDKPPYGIWQKALQELEKAKIIAWNAENPLEVRFLGLEEARFVRGGWLEEYAWHILRDERLADVRRGIQGTWKWEGNSENEFDVLAVHENVMLYVECKTGLLQDYAELSYKTESLSRAINGPFGESWTLWAREPGEELHKRAQHHHFQVVGPQEIPHLRQKVQQWRDQRKA</sequence>
<dbReference type="Proteomes" id="UP000175616">
    <property type="component" value="Unassembled WGS sequence"/>
</dbReference>
<protein>
    <recommendedName>
        <fullName evidence="5">DUF1887 domain-containing protein</fullName>
    </recommendedName>
</protein>
<dbReference type="Gene3D" id="3.40.50.10770">
    <property type="entry name" value="Hypothetical protein VC1899 like domain (Restriction endonuclease-like)"/>
    <property type="match status" value="1"/>
</dbReference>
<feature type="domain" description="Card1 CARF" evidence="2">
    <location>
        <begin position="3"/>
        <end position="146"/>
    </location>
</feature>
<dbReference type="InterPro" id="IPR015093">
    <property type="entry name" value="Card1_endonucl_dom"/>
</dbReference>
<dbReference type="InterPro" id="IPR011856">
    <property type="entry name" value="tRNA_endonuc-like_dom_sf"/>
</dbReference>
<dbReference type="Gene3D" id="3.40.1350.10">
    <property type="match status" value="1"/>
</dbReference>
<dbReference type="Pfam" id="PF09002">
    <property type="entry name" value="Card1_endonuc"/>
    <property type="match status" value="1"/>
</dbReference>
<evidence type="ECO:0000313" key="4">
    <source>
        <dbReference type="Proteomes" id="UP000175616"/>
    </source>
</evidence>
<evidence type="ECO:0000259" key="1">
    <source>
        <dbReference type="Pfam" id="PF09002"/>
    </source>
</evidence>
<dbReference type="AlphaFoldDB" id="A0A1E7YP73"/>
<dbReference type="Pfam" id="PF23400">
    <property type="entry name" value="CARF_Card1"/>
    <property type="match status" value="1"/>
</dbReference>
<accession>A0A1E7YP73</accession>